<keyword evidence="8" id="KW-0325">Glycoprotein</keyword>
<feature type="transmembrane region" description="Helical" evidence="11">
    <location>
        <begin position="348"/>
        <end position="372"/>
    </location>
</feature>
<feature type="domain" description="G-protein coupled receptors family 1 profile" evidence="12">
    <location>
        <begin position="328"/>
        <end position="568"/>
    </location>
</feature>
<reference evidence="13 14" key="1">
    <citation type="submission" date="2022-05" db="EMBL/GenBank/DDBJ databases">
        <authorList>
            <consortium name="Genoscope - CEA"/>
            <person name="William W."/>
        </authorList>
    </citation>
    <scope>NUCLEOTIDE SEQUENCE [LARGE SCALE GENOMIC DNA]</scope>
</reference>
<dbReference type="InterPro" id="IPR000276">
    <property type="entry name" value="GPCR_Rhodpsn"/>
</dbReference>
<name>A0ABN8R744_9CNID</name>
<feature type="transmembrane region" description="Helical" evidence="11">
    <location>
        <begin position="6"/>
        <end position="30"/>
    </location>
</feature>
<dbReference type="Pfam" id="PF00001">
    <property type="entry name" value="7tm_1"/>
    <property type="match status" value="2"/>
</dbReference>
<feature type="transmembrane region" description="Helical" evidence="11">
    <location>
        <begin position="125"/>
        <end position="143"/>
    </location>
</feature>
<feature type="transmembrane region" description="Helical" evidence="11">
    <location>
        <begin position="580"/>
        <end position="597"/>
    </location>
</feature>
<evidence type="ECO:0000256" key="3">
    <source>
        <dbReference type="ARBA" id="ARBA00022692"/>
    </source>
</evidence>
<dbReference type="PANTHER" id="PTHR24246:SF27">
    <property type="entry name" value="ADENOSINE RECEPTOR, ISOFORM A"/>
    <property type="match status" value="1"/>
</dbReference>
<feature type="transmembrane region" description="Helical" evidence="11">
    <location>
        <begin position="83"/>
        <end position="104"/>
    </location>
</feature>
<dbReference type="Gene3D" id="1.20.1070.10">
    <property type="entry name" value="Rhodopsin 7-helix transmembrane proteins"/>
    <property type="match status" value="2"/>
</dbReference>
<keyword evidence="7" id="KW-0675">Receptor</keyword>
<organism evidence="13 14">
    <name type="scientific">Porites evermanni</name>
    <dbReference type="NCBI Taxonomy" id="104178"/>
    <lineage>
        <taxon>Eukaryota</taxon>
        <taxon>Metazoa</taxon>
        <taxon>Cnidaria</taxon>
        <taxon>Anthozoa</taxon>
        <taxon>Hexacorallia</taxon>
        <taxon>Scleractinia</taxon>
        <taxon>Fungiina</taxon>
        <taxon>Poritidae</taxon>
        <taxon>Porites</taxon>
    </lineage>
</organism>
<dbReference type="PRINTS" id="PR00237">
    <property type="entry name" value="GPCRRHODOPSN"/>
</dbReference>
<dbReference type="PANTHER" id="PTHR24246">
    <property type="entry name" value="OLFACTORY RECEPTOR AND ADENOSINE RECEPTOR"/>
    <property type="match status" value="1"/>
</dbReference>
<evidence type="ECO:0000256" key="2">
    <source>
        <dbReference type="ARBA" id="ARBA00022475"/>
    </source>
</evidence>
<feature type="transmembrane region" description="Helical" evidence="11">
    <location>
        <begin position="455"/>
        <end position="475"/>
    </location>
</feature>
<accession>A0ABN8R744</accession>
<feature type="transmembrane region" description="Helical" evidence="11">
    <location>
        <begin position="311"/>
        <end position="336"/>
    </location>
</feature>
<evidence type="ECO:0000256" key="11">
    <source>
        <dbReference type="SAM" id="Phobius"/>
    </source>
</evidence>
<keyword evidence="6 11" id="KW-0472">Membrane</keyword>
<gene>
    <name evidence="13" type="ORF">PEVE_00009940</name>
</gene>
<keyword evidence="2" id="KW-1003">Cell membrane</keyword>
<proteinExistence type="predicted"/>
<feature type="compositionally biased region" description="Basic and acidic residues" evidence="10">
    <location>
        <begin position="900"/>
        <end position="910"/>
    </location>
</feature>
<dbReference type="Proteomes" id="UP001159427">
    <property type="component" value="Unassembled WGS sequence"/>
</dbReference>
<evidence type="ECO:0000259" key="12">
    <source>
        <dbReference type="PROSITE" id="PS50262"/>
    </source>
</evidence>
<evidence type="ECO:0000313" key="13">
    <source>
        <dbReference type="EMBL" id="CAH3175193.1"/>
    </source>
</evidence>
<feature type="transmembrane region" description="Helical" evidence="11">
    <location>
        <begin position="149"/>
        <end position="170"/>
    </location>
</feature>
<evidence type="ECO:0000256" key="1">
    <source>
        <dbReference type="ARBA" id="ARBA00004651"/>
    </source>
</evidence>
<evidence type="ECO:0000256" key="6">
    <source>
        <dbReference type="ARBA" id="ARBA00023136"/>
    </source>
</evidence>
<feature type="transmembrane region" description="Helical" evidence="11">
    <location>
        <begin position="206"/>
        <end position="227"/>
    </location>
</feature>
<evidence type="ECO:0000256" key="9">
    <source>
        <dbReference type="ARBA" id="ARBA00023224"/>
    </source>
</evidence>
<feature type="transmembrane region" description="Helical" evidence="11">
    <location>
        <begin position="548"/>
        <end position="568"/>
    </location>
</feature>
<feature type="transmembrane region" description="Helical" evidence="11">
    <location>
        <begin position="392"/>
        <end position="410"/>
    </location>
</feature>
<evidence type="ECO:0000256" key="4">
    <source>
        <dbReference type="ARBA" id="ARBA00022989"/>
    </source>
</evidence>
<dbReference type="InterPro" id="IPR017452">
    <property type="entry name" value="GPCR_Rhodpsn_7TM"/>
</dbReference>
<keyword evidence="4 11" id="KW-1133">Transmembrane helix</keyword>
<sequence>VKSEVIFLSALNIFFFVTAFLGNTLILVALHKETSLHPPSKLLYRNLALTDLCVGIIVEPLFVTYWTSVVNERWDICYHAIRAATFSGIIFCLVSFLTVASISVDRLFALLLGLRYRQVVTFRRTCITVTGFWILSIVCASTLFLNLRITSWCLYIVSALCLVTTIFAYAKIFITLRHNQIHVQNHAAQGQPSEAIPLNIARYRKAVYSALWVQGTLVICYLPYVIVVPLTPHRGMSSSLYRALQFTTTLVFLNSSLNPLLYCWKIREVRQAAIAQKRKMALENFTEGENHKTVQELYCSAKFVRGVESELIFLSALNIFFSVTAFLGNTLILVALHKETSLQPPSKLLYRNLAITDLCVGIIIEPLTVTYFTSVVKERWDICYYAYWAGNYSSFILCVVSLLTLTAISVDRLLTLLLGLRYRQVVTHRRTCITVTGFWILSIVSASTIFLNRRITSWCLYIVSALCLVTTIIAYTKLFCTLRRNQIHVQNHVVQGQPSQAIPWNIARYRKAVYSALWVQGTLAICYLPFSIVFVLAPRRGMPLSIYLAWNFTTSMVFFNSSLNPLLYCWKIREYNEYSVGRALIFRAVVWLSYLYVRKNLHDRKHVEQKEKEYKAGRPTIPTLSFFPRNHHSVSMTTFPSQRTLGIAKFFTVMAFSPRSRTTFGLPQRNDRPSELAFDLNSFVRQAPYDERDKPINTAQHRLWLDMSHLDTSTMQQIDDKYNSNMWKNFKFVRPRHSANYGKQSSPEASRGLIAEIYPLTLPKPSSIGENTYHKFLQETKLPKNKHKIVGWQKQGKGHFQSRTLKVKSECRAPPIDWEVHQLLVKCSTHCQTRRILDKEHRGVMDYVLEDLYSNKINALYVVTKRLDGFRGEDCFPMHRFVSISPDAENGGQNEDDDDYNGKDGNHDDEVKVDSENQKLLWYVVGSPTVLTYLYQCAQHLR</sequence>
<feature type="domain" description="G-protein coupled receptors family 1 profile" evidence="12">
    <location>
        <begin position="22"/>
        <end position="262"/>
    </location>
</feature>
<evidence type="ECO:0000256" key="7">
    <source>
        <dbReference type="ARBA" id="ARBA00023170"/>
    </source>
</evidence>
<keyword evidence="14" id="KW-1185">Reference proteome</keyword>
<keyword evidence="3 11" id="KW-0812">Transmembrane</keyword>
<protein>
    <recommendedName>
        <fullName evidence="12">G-protein coupled receptors family 1 profile domain-containing protein</fullName>
    </recommendedName>
</protein>
<dbReference type="EMBL" id="CALNXI010001696">
    <property type="protein sequence ID" value="CAH3175193.1"/>
    <property type="molecule type" value="Genomic_DNA"/>
</dbReference>
<dbReference type="CDD" id="cd00637">
    <property type="entry name" value="7tm_classA_rhodopsin-like"/>
    <property type="match status" value="2"/>
</dbReference>
<evidence type="ECO:0000256" key="10">
    <source>
        <dbReference type="SAM" id="MobiDB-lite"/>
    </source>
</evidence>
<feature type="region of interest" description="Disordered" evidence="10">
    <location>
        <begin position="886"/>
        <end position="910"/>
    </location>
</feature>
<evidence type="ECO:0000313" key="14">
    <source>
        <dbReference type="Proteomes" id="UP001159427"/>
    </source>
</evidence>
<dbReference type="PROSITE" id="PS50262">
    <property type="entry name" value="G_PROTEIN_RECEP_F1_2"/>
    <property type="match status" value="2"/>
</dbReference>
<dbReference type="SUPFAM" id="SSF81321">
    <property type="entry name" value="Family A G protein-coupled receptor-like"/>
    <property type="match status" value="2"/>
</dbReference>
<comment type="subcellular location">
    <subcellularLocation>
        <location evidence="1">Cell membrane</location>
        <topology evidence="1">Multi-pass membrane protein</topology>
    </subcellularLocation>
</comment>
<keyword evidence="5" id="KW-0297">G-protein coupled receptor</keyword>
<evidence type="ECO:0000256" key="5">
    <source>
        <dbReference type="ARBA" id="ARBA00023040"/>
    </source>
</evidence>
<comment type="caution">
    <text evidence="13">The sequence shown here is derived from an EMBL/GenBank/DDBJ whole genome shotgun (WGS) entry which is preliminary data.</text>
</comment>
<feature type="transmembrane region" description="Helical" evidence="11">
    <location>
        <begin position="512"/>
        <end position="536"/>
    </location>
</feature>
<feature type="non-terminal residue" evidence="13">
    <location>
        <position position="1"/>
    </location>
</feature>
<feature type="transmembrane region" description="Helical" evidence="11">
    <location>
        <begin position="42"/>
        <end position="63"/>
    </location>
</feature>
<evidence type="ECO:0000256" key="8">
    <source>
        <dbReference type="ARBA" id="ARBA00023180"/>
    </source>
</evidence>
<keyword evidence="9" id="KW-0807">Transducer</keyword>